<dbReference type="AlphaFoldDB" id="N6U1Z3"/>
<evidence type="ECO:0000256" key="4">
    <source>
        <dbReference type="ARBA" id="ARBA00022490"/>
    </source>
</evidence>
<evidence type="ECO:0000256" key="1">
    <source>
        <dbReference type="ARBA" id="ARBA00004210"/>
    </source>
</evidence>
<evidence type="ECO:0000256" key="2">
    <source>
        <dbReference type="ARBA" id="ARBA00004324"/>
    </source>
</evidence>
<proteinExistence type="predicted"/>
<dbReference type="OrthoDB" id="6514304at2759"/>
<dbReference type="InterPro" id="IPR022730">
    <property type="entry name" value="DAZ_assoc-2"/>
</dbReference>
<dbReference type="GO" id="GO:0016607">
    <property type="term" value="C:nuclear speck"/>
    <property type="evidence" value="ECO:0007669"/>
    <property type="project" value="UniProtKB-SubCell"/>
</dbReference>
<evidence type="ECO:0000256" key="9">
    <source>
        <dbReference type="ARBA" id="ARBA00034352"/>
    </source>
</evidence>
<dbReference type="PANTHER" id="PTHR31638">
    <property type="entry name" value="DAZ-ASSOCIATED PROTEIN 2"/>
    <property type="match status" value="1"/>
</dbReference>
<evidence type="ECO:0000256" key="5">
    <source>
        <dbReference type="ARBA" id="ARBA00022553"/>
    </source>
</evidence>
<keyword evidence="6" id="KW-0832">Ubl conjugation</keyword>
<dbReference type="OMA" id="YPQTMPL"/>
<gene>
    <name evidence="12" type="ORF">YQE_08751</name>
</gene>
<feature type="non-terminal residue" evidence="12">
    <location>
        <position position="1"/>
    </location>
</feature>
<comment type="function">
    <text evidence="10">In unstressed cells, promotes SIAH1-mediated polyubiquitination and degradation of the serine/threonine-protein kinase HIPK2, probably by acting as a loading factor that potentiates complex formation between HIPK2 and ubiquitin ligase SIAH1. In response to DNA damage, localizes to the nucleus following phosphorylation by HIPK2 and modulates the expression of a subset of TP53/p53 target genes by binding to TP53 at target gene promoters. This limits the expression of a number of cell death-mediating TP53 target genes, reducing DNA damage-induced cell death. Enhances the binding of transcription factor TCF7L2/TCF4, a Wnt signaling pathway effector, to the promoters of target genes. Plays a role in stress granule formation.</text>
</comment>
<evidence type="ECO:0000256" key="11">
    <source>
        <dbReference type="SAM" id="MobiDB-lite"/>
    </source>
</evidence>
<comment type="subcellular location">
    <subcellularLocation>
        <location evidence="1">Cytoplasm</location>
        <location evidence="1">Stress granule</location>
    </subcellularLocation>
    <subcellularLocation>
        <location evidence="2">Nucleus speckle</location>
    </subcellularLocation>
</comment>
<dbReference type="PANTHER" id="PTHR31638:SF3">
    <property type="entry name" value="DAZ-ASSOCIATED PROTEIN 2"/>
    <property type="match status" value="1"/>
</dbReference>
<evidence type="ECO:0000256" key="6">
    <source>
        <dbReference type="ARBA" id="ARBA00022843"/>
    </source>
</evidence>
<keyword evidence="4" id="KW-0963">Cytoplasm</keyword>
<evidence type="ECO:0000313" key="12">
    <source>
        <dbReference type="EMBL" id="ENN74631.1"/>
    </source>
</evidence>
<organism evidence="12">
    <name type="scientific">Dendroctonus ponderosae</name>
    <name type="common">Mountain pine beetle</name>
    <dbReference type="NCBI Taxonomy" id="77166"/>
    <lineage>
        <taxon>Eukaryota</taxon>
        <taxon>Metazoa</taxon>
        <taxon>Ecdysozoa</taxon>
        <taxon>Arthropoda</taxon>
        <taxon>Hexapoda</taxon>
        <taxon>Insecta</taxon>
        <taxon>Pterygota</taxon>
        <taxon>Neoptera</taxon>
        <taxon>Endopterygota</taxon>
        <taxon>Coleoptera</taxon>
        <taxon>Polyphaga</taxon>
        <taxon>Cucujiformia</taxon>
        <taxon>Curculionidae</taxon>
        <taxon>Scolytinae</taxon>
        <taxon>Dendroctonus</taxon>
    </lineage>
</organism>
<sequence length="222" mass="23821">MRIGKVIFGIELIEVLTLTYNKQMFSGLDAFVDWYLYLAIGGAVPPPSSAPSFTPQPPPQANPAVPTPQPYGVMAGMPGSPYVIPGQTQIYPQGPPPTYDQTLTHPAIVGQHMYPPGTMYATGYPTYLGYPTYAPMQYYPSLGAYSYAMQPTAQLRPTIMIQNGYDAGARFDGIPQQMIPQPPPGVPPSAAQLAAMAGHQVALGQKKNTFLAGGSEGGYTFW</sequence>
<accession>N6U1Z3</accession>
<feature type="region of interest" description="Disordered" evidence="11">
    <location>
        <begin position="48"/>
        <end position="68"/>
    </location>
</feature>
<protein>
    <recommendedName>
        <fullName evidence="3">DAZ-associated protein 2</fullName>
    </recommendedName>
    <alternativeName>
        <fullName evidence="8">Deleted in azoospermia-associated protein 2</fullName>
    </alternativeName>
    <alternativeName>
        <fullName evidence="9">Proline-rich transcript in brain protein</fullName>
    </alternativeName>
</protein>
<keyword evidence="5" id="KW-0597">Phosphoprotein</keyword>
<reference evidence="12" key="1">
    <citation type="journal article" date="2013" name="Genome Biol.">
        <title>Draft genome of the mountain pine beetle, Dendroctonus ponderosae Hopkins, a major forest pest.</title>
        <authorList>
            <person name="Keeling C.I."/>
            <person name="Yuen M.M."/>
            <person name="Liao N.Y."/>
            <person name="Docking T.R."/>
            <person name="Chan S.K."/>
            <person name="Taylor G.A."/>
            <person name="Palmquist D.L."/>
            <person name="Jackman S.D."/>
            <person name="Nguyen A."/>
            <person name="Li M."/>
            <person name="Henderson H."/>
            <person name="Janes J.K."/>
            <person name="Zhao Y."/>
            <person name="Pandoh P."/>
            <person name="Moore R."/>
            <person name="Sperling F.A."/>
            <person name="Huber D.P."/>
            <person name="Birol I."/>
            <person name="Jones S.J."/>
            <person name="Bohlmann J."/>
        </authorList>
    </citation>
    <scope>NUCLEOTIDE SEQUENCE</scope>
</reference>
<dbReference type="HOGENOM" id="CLU_108643_0_0_1"/>
<evidence type="ECO:0000256" key="3">
    <source>
        <dbReference type="ARBA" id="ARBA00014066"/>
    </source>
</evidence>
<dbReference type="GO" id="GO:0010494">
    <property type="term" value="C:cytoplasmic stress granule"/>
    <property type="evidence" value="ECO:0007669"/>
    <property type="project" value="UniProtKB-SubCell"/>
</dbReference>
<name>N6U1Z3_DENPD</name>
<evidence type="ECO:0000256" key="8">
    <source>
        <dbReference type="ARBA" id="ARBA00032174"/>
    </source>
</evidence>
<evidence type="ECO:0000256" key="7">
    <source>
        <dbReference type="ARBA" id="ARBA00023242"/>
    </source>
</evidence>
<dbReference type="EMBL" id="KB741037">
    <property type="protein sequence ID" value="ENN74631.1"/>
    <property type="molecule type" value="Genomic_DNA"/>
</dbReference>
<keyword evidence="7" id="KW-0539">Nucleus</keyword>
<dbReference type="Pfam" id="PF11029">
    <property type="entry name" value="DAZAP2"/>
    <property type="match status" value="1"/>
</dbReference>
<evidence type="ECO:0000256" key="10">
    <source>
        <dbReference type="ARBA" id="ARBA00045449"/>
    </source>
</evidence>